<protein>
    <submittedName>
        <fullName evidence="1">HK97 gp10 family phage protein</fullName>
    </submittedName>
</protein>
<comment type="caution">
    <text evidence="1">The sequence shown here is derived from an EMBL/GenBank/DDBJ whole genome shotgun (WGS) entry which is preliminary data.</text>
</comment>
<name>A0A926EI56_9FIRM</name>
<reference evidence="1" key="1">
    <citation type="submission" date="2020-08" db="EMBL/GenBank/DDBJ databases">
        <title>Genome public.</title>
        <authorList>
            <person name="Liu C."/>
            <person name="Sun Q."/>
        </authorList>
    </citation>
    <scope>NUCLEOTIDE SEQUENCE</scope>
    <source>
        <strain evidence="1">NSJ-12</strain>
    </source>
</reference>
<keyword evidence="2" id="KW-1185">Reference proteome</keyword>
<sequence>MAKDDVFQLNGLTDLQKKLSFVTKSYPDETEKLLTKMGNQFRKEVKKKTPERPQGTSKKKLINSYKVSKVKGYGKDLYVEFRSTSPHFHLVERGHRIVVGGRGRKKRDTGKRVAGKYMVKRTTLEFEKELPQQAEKMVNRVVKKLL</sequence>
<evidence type="ECO:0000313" key="1">
    <source>
        <dbReference type="EMBL" id="MBC8580019.1"/>
    </source>
</evidence>
<dbReference type="EMBL" id="JACRSY010000015">
    <property type="protein sequence ID" value="MBC8580019.1"/>
    <property type="molecule type" value="Genomic_DNA"/>
</dbReference>
<dbReference type="InterPro" id="IPR010064">
    <property type="entry name" value="HK97-gp10_tail"/>
</dbReference>
<evidence type="ECO:0000313" key="2">
    <source>
        <dbReference type="Proteomes" id="UP000655830"/>
    </source>
</evidence>
<dbReference type="Pfam" id="PF04883">
    <property type="entry name" value="HK97-gp10_like"/>
    <property type="match status" value="1"/>
</dbReference>
<proteinExistence type="predicted"/>
<gene>
    <name evidence="1" type="ORF">H8718_10840</name>
</gene>
<dbReference type="Proteomes" id="UP000655830">
    <property type="component" value="Unassembled WGS sequence"/>
</dbReference>
<dbReference type="RefSeq" id="WP_249332915.1">
    <property type="nucleotide sequence ID" value="NZ_JACRSY010000015.1"/>
</dbReference>
<dbReference type="AlphaFoldDB" id="A0A926EI56"/>
<organism evidence="1 2">
    <name type="scientific">Zhenhengia yiwuensis</name>
    <dbReference type="NCBI Taxonomy" id="2763666"/>
    <lineage>
        <taxon>Bacteria</taxon>
        <taxon>Bacillati</taxon>
        <taxon>Bacillota</taxon>
        <taxon>Clostridia</taxon>
        <taxon>Lachnospirales</taxon>
        <taxon>Lachnospiraceae</taxon>
        <taxon>Zhenhengia</taxon>
    </lineage>
</organism>
<accession>A0A926EI56</accession>